<protein>
    <recommendedName>
        <fullName evidence="4">Lipoprotein</fullName>
    </recommendedName>
</protein>
<dbReference type="PROSITE" id="PS51257">
    <property type="entry name" value="PROKAR_LIPOPROTEIN"/>
    <property type="match status" value="1"/>
</dbReference>
<keyword evidence="1" id="KW-0732">Signal</keyword>
<feature type="signal peptide" evidence="1">
    <location>
        <begin position="1"/>
        <end position="22"/>
    </location>
</feature>
<dbReference type="RefSeq" id="WP_097109748.1">
    <property type="nucleotide sequence ID" value="NZ_OBEB01000001.1"/>
</dbReference>
<keyword evidence="3" id="KW-1185">Reference proteome</keyword>
<dbReference type="Proteomes" id="UP000219353">
    <property type="component" value="Unassembled WGS sequence"/>
</dbReference>
<dbReference type="OrthoDB" id="6238758at2"/>
<name>A0A285I4H8_9GAMM</name>
<dbReference type="EMBL" id="OBEB01000001">
    <property type="protein sequence ID" value="SNY42747.1"/>
    <property type="molecule type" value="Genomic_DNA"/>
</dbReference>
<organism evidence="2 3">
    <name type="scientific">Arsukibacterium tuosuense</name>
    <dbReference type="NCBI Taxonomy" id="1323745"/>
    <lineage>
        <taxon>Bacteria</taxon>
        <taxon>Pseudomonadati</taxon>
        <taxon>Pseudomonadota</taxon>
        <taxon>Gammaproteobacteria</taxon>
        <taxon>Chromatiales</taxon>
        <taxon>Chromatiaceae</taxon>
        <taxon>Arsukibacterium</taxon>
    </lineage>
</organism>
<evidence type="ECO:0008006" key="4">
    <source>
        <dbReference type="Google" id="ProtNLM"/>
    </source>
</evidence>
<feature type="chain" id="PRO_5012131344" description="Lipoprotein" evidence="1">
    <location>
        <begin position="23"/>
        <end position="135"/>
    </location>
</feature>
<accession>A0A285I4H8</accession>
<reference evidence="3" key="1">
    <citation type="submission" date="2017-09" db="EMBL/GenBank/DDBJ databases">
        <authorList>
            <person name="Varghese N."/>
            <person name="Submissions S."/>
        </authorList>
    </citation>
    <scope>NUCLEOTIDE SEQUENCE [LARGE SCALE GENOMIC DNA]</scope>
    <source>
        <strain evidence="3">CGMCC 1.12461</strain>
    </source>
</reference>
<sequence>MKNISSLCLCLLLLLACQPNQPDDSVRVLHRQADLQLSLSPAGAPVETPLLISLVSKQPIVSISAELSGISMYMGLIPLRFDKLSTPTGSGAEHWQAEFLLGACSDPAMLWQLNLTVQLADGRKLSINERFNSSW</sequence>
<gene>
    <name evidence="2" type="ORF">SAMN06297280_0481</name>
</gene>
<evidence type="ECO:0000313" key="2">
    <source>
        <dbReference type="EMBL" id="SNY42747.1"/>
    </source>
</evidence>
<dbReference type="AlphaFoldDB" id="A0A285I4H8"/>
<evidence type="ECO:0000256" key="1">
    <source>
        <dbReference type="SAM" id="SignalP"/>
    </source>
</evidence>
<proteinExistence type="predicted"/>
<evidence type="ECO:0000313" key="3">
    <source>
        <dbReference type="Proteomes" id="UP000219353"/>
    </source>
</evidence>